<protein>
    <submittedName>
        <fullName evidence="1">Uncharacterized protein</fullName>
    </submittedName>
</protein>
<reference evidence="1" key="1">
    <citation type="journal article" date="2021" name="Proc. Natl. Acad. Sci. U.S.A.">
        <title>Three genomes in the algal genus Volvox reveal the fate of a haploid sex-determining region after a transition to homothallism.</title>
        <authorList>
            <person name="Yamamoto K."/>
            <person name="Hamaji T."/>
            <person name="Kawai-Toyooka H."/>
            <person name="Matsuzaki R."/>
            <person name="Takahashi F."/>
            <person name="Nishimura Y."/>
            <person name="Kawachi M."/>
            <person name="Noguchi H."/>
            <person name="Minakuchi Y."/>
            <person name="Umen J.G."/>
            <person name="Toyoda A."/>
            <person name="Nozaki H."/>
        </authorList>
    </citation>
    <scope>NUCLEOTIDE SEQUENCE</scope>
    <source>
        <strain evidence="1">NIES-3780</strain>
    </source>
</reference>
<comment type="caution">
    <text evidence="1">The sequence shown here is derived from an EMBL/GenBank/DDBJ whole genome shotgun (WGS) entry which is preliminary data.</text>
</comment>
<accession>A0A8J4AS52</accession>
<dbReference type="Proteomes" id="UP000747399">
    <property type="component" value="Unassembled WGS sequence"/>
</dbReference>
<evidence type="ECO:0000313" key="2">
    <source>
        <dbReference type="Proteomes" id="UP000747399"/>
    </source>
</evidence>
<keyword evidence="2" id="KW-1185">Reference proteome</keyword>
<name>A0A8J4AS52_9CHLO</name>
<gene>
    <name evidence="1" type="ORF">Vafri_3367</name>
</gene>
<dbReference type="AlphaFoldDB" id="A0A8J4AS52"/>
<organism evidence="1 2">
    <name type="scientific">Volvox africanus</name>
    <dbReference type="NCBI Taxonomy" id="51714"/>
    <lineage>
        <taxon>Eukaryota</taxon>
        <taxon>Viridiplantae</taxon>
        <taxon>Chlorophyta</taxon>
        <taxon>core chlorophytes</taxon>
        <taxon>Chlorophyceae</taxon>
        <taxon>CS clade</taxon>
        <taxon>Chlamydomonadales</taxon>
        <taxon>Volvocaceae</taxon>
        <taxon>Volvox</taxon>
    </lineage>
</organism>
<dbReference type="EMBL" id="BNCO01000003">
    <property type="protein sequence ID" value="GIL46379.1"/>
    <property type="molecule type" value="Genomic_DNA"/>
</dbReference>
<evidence type="ECO:0000313" key="1">
    <source>
        <dbReference type="EMBL" id="GIL46379.1"/>
    </source>
</evidence>
<proteinExistence type="predicted"/>
<sequence length="459" mass="50959">MTGNKPQLLHKMAATWSSQKLSATPQLLMLLLQVLFAFCGISFAQATVVYNAATISSSAVVSPNTSAPSAPGAKPANLSSCPNLRIGIINGVPYHYEVVAGLVHTFRPYAKRTDLYLNRYTRSANGDGSWDILRRSRINFRLLTRTLLTSISREKPFYDLLILVSPDYELDANEELLRHIRRRVTVAIVHNSDFNDTQRLIRVAESGGSSAQLVTLSPHTATSLAAATGQTVEWVLPVYPFRPSTNCLQATEVDLLGMCLRGFAIQGKFSNQRRNYSSLWKQMETRREELISGYAKGLFRINILGKGQEDRLGLPQDIEPLVKVHHRVPYRGFFEQLHHNFAILPLLAGPRYLTHKFSSSILSALISGTPLIADKAFLAAYGMVNEQCVYLQKEGETEVDVMLRVMATQATELLTVRQAVVEARKRSNERAVQFYARILTELCSKSANGDSGGGSRGKK</sequence>